<comment type="subcellular location">
    <subcellularLocation>
        <location evidence="3">Membrane</location>
        <topology evidence="3">Multi-pass membrane protein</topology>
    </subcellularLocation>
</comment>
<dbReference type="GO" id="GO:0006661">
    <property type="term" value="P:phosphatidylinositol biosynthetic process"/>
    <property type="evidence" value="ECO:0007669"/>
    <property type="project" value="TreeGrafter"/>
</dbReference>
<dbReference type="EMBL" id="GDKF01007220">
    <property type="protein sequence ID" value="JAT71402.1"/>
    <property type="molecule type" value="Transcribed_RNA"/>
</dbReference>
<evidence type="ECO:0000256" key="6">
    <source>
        <dbReference type="ARBA" id="ARBA00022516"/>
    </source>
</evidence>
<evidence type="ECO:0000256" key="2">
    <source>
        <dbReference type="ARBA" id="ARBA00001946"/>
    </source>
</evidence>
<feature type="transmembrane region" description="Helical" evidence="17">
    <location>
        <begin position="16"/>
        <end position="36"/>
    </location>
</feature>
<evidence type="ECO:0000256" key="9">
    <source>
        <dbReference type="ARBA" id="ARBA00022723"/>
    </source>
</evidence>
<evidence type="ECO:0000256" key="3">
    <source>
        <dbReference type="ARBA" id="ARBA00004141"/>
    </source>
</evidence>
<dbReference type="PIRSF" id="PIRSF000848">
    <property type="entry name" value="CDP_diag_ino_3_P"/>
    <property type="match status" value="1"/>
</dbReference>
<keyword evidence="10" id="KW-0460">Magnesium</keyword>
<organism evidence="18">
    <name type="scientific">Auxenochlorella protothecoides</name>
    <name type="common">Green microalga</name>
    <name type="synonym">Chlorella protothecoides</name>
    <dbReference type="NCBI Taxonomy" id="3075"/>
    <lineage>
        <taxon>Eukaryota</taxon>
        <taxon>Viridiplantae</taxon>
        <taxon>Chlorophyta</taxon>
        <taxon>core chlorophytes</taxon>
        <taxon>Trebouxiophyceae</taxon>
        <taxon>Chlorellales</taxon>
        <taxon>Chlorellaceae</taxon>
        <taxon>Auxenochlorella</taxon>
    </lineage>
</organism>
<evidence type="ECO:0000256" key="15">
    <source>
        <dbReference type="ARBA" id="ARBA00023264"/>
    </source>
</evidence>
<keyword evidence="7 16" id="KW-0808">Transferase</keyword>
<feature type="transmembrane region" description="Helical" evidence="17">
    <location>
        <begin position="57"/>
        <end position="83"/>
    </location>
</feature>
<gene>
    <name evidence="18" type="ORF">g.28742</name>
</gene>
<keyword evidence="13 17" id="KW-0472">Membrane</keyword>
<reference evidence="18" key="1">
    <citation type="submission" date="2015-08" db="EMBL/GenBank/DDBJ databases">
        <authorList>
            <person name="Babu N.S."/>
            <person name="Beckwith C.J."/>
            <person name="Beseler K.G."/>
            <person name="Brison A."/>
            <person name="Carone J.V."/>
            <person name="Caskin T.P."/>
            <person name="Diamond M."/>
            <person name="Durham M.E."/>
            <person name="Foxe J.M."/>
            <person name="Go M."/>
            <person name="Henderson B.A."/>
            <person name="Jones I.B."/>
            <person name="McGettigan J.A."/>
            <person name="Micheletti S.J."/>
            <person name="Nasrallah M.E."/>
            <person name="Ortiz D."/>
            <person name="Piller C.R."/>
            <person name="Privatt S.R."/>
            <person name="Schneider S.L."/>
            <person name="Sharp S."/>
            <person name="Smith T.C."/>
            <person name="Stanton J.D."/>
            <person name="Ullery H.E."/>
            <person name="Wilson R.J."/>
            <person name="Serrano M.G."/>
            <person name="Buck G."/>
            <person name="Lee V."/>
            <person name="Wang Y."/>
            <person name="Carvalho R."/>
            <person name="Voegtly L."/>
            <person name="Shi R."/>
            <person name="Duckworth R."/>
            <person name="Johnson A."/>
            <person name="Loviza R."/>
            <person name="Walstead R."/>
            <person name="Shah Z."/>
            <person name="Kiflezghi M."/>
            <person name="Wade K."/>
            <person name="Ball S.L."/>
            <person name="Bradley K.W."/>
            <person name="Asai D.J."/>
            <person name="Bowman C.A."/>
            <person name="Russell D.A."/>
            <person name="Pope W.H."/>
            <person name="Jacobs-Sera D."/>
            <person name="Hendrix R.W."/>
            <person name="Hatfull G.F."/>
        </authorList>
    </citation>
    <scope>NUCLEOTIDE SEQUENCE</scope>
</reference>
<dbReference type="InterPro" id="IPR014387">
    <property type="entry name" value="CDP_diag_ino_3_P_euk"/>
</dbReference>
<name>A0A1D1ZWT7_AUXPR</name>
<dbReference type="AlphaFoldDB" id="A0A1D1ZWT7"/>
<feature type="transmembrane region" description="Helical" evidence="17">
    <location>
        <begin position="115"/>
        <end position="141"/>
    </location>
</feature>
<dbReference type="GO" id="GO:0016020">
    <property type="term" value="C:membrane"/>
    <property type="evidence" value="ECO:0007669"/>
    <property type="project" value="UniProtKB-SubCell"/>
</dbReference>
<keyword evidence="11 17" id="KW-1133">Transmembrane helix</keyword>
<dbReference type="InterPro" id="IPR043130">
    <property type="entry name" value="CDP-OH_PTrfase_TM_dom"/>
</dbReference>
<comment type="cofactor">
    <cofactor evidence="1">
        <name>Mn(2+)</name>
        <dbReference type="ChEBI" id="CHEBI:29035"/>
    </cofactor>
</comment>
<evidence type="ECO:0000256" key="12">
    <source>
        <dbReference type="ARBA" id="ARBA00023098"/>
    </source>
</evidence>
<evidence type="ECO:0000256" key="13">
    <source>
        <dbReference type="ARBA" id="ARBA00023136"/>
    </source>
</evidence>
<protein>
    <recommendedName>
        <fullName evidence="5">CDP-diacylglycerol--inositol 3-phosphatidyltransferase</fullName>
        <ecNumber evidence="5">2.7.8.11</ecNumber>
    </recommendedName>
</protein>
<sequence length="273" mass="29828">MAGSPGPSFFERHDNVYLYVPNLIGVGIPLVSGHTVSELRPSRPTPPSLAHSYPPGYARIAFALYGFAVASTSPGAMVLSYALSFVCDELDGRFARMLNQTSTLGQVLDMVTDRVATSCLLATLCMLFPAWHLAFVVLLGLDIFSHWFQMYSTLACGVSSHKDTNSRSRVVRFYYQQRLFMGFCCVCCEVLYLCLYLLAWPQYRAWGVLPLPQTWLQLGGSAGVCSAEARGIPLVALVALAALPGVAVKQFVNVVQLGNAMTTLVQLDTAKRQ</sequence>
<dbReference type="PROSITE" id="PS00379">
    <property type="entry name" value="CDP_ALCOHOL_P_TRANSF"/>
    <property type="match status" value="1"/>
</dbReference>
<dbReference type="InterPro" id="IPR048254">
    <property type="entry name" value="CDP_ALCOHOL_P_TRANSF_CS"/>
</dbReference>
<dbReference type="GO" id="GO:0003881">
    <property type="term" value="F:CDP-diacylglycerol-inositol 3-phosphatidyltransferase activity"/>
    <property type="evidence" value="ECO:0007669"/>
    <property type="project" value="UniProtKB-EC"/>
</dbReference>
<accession>A0A1D1ZWT7</accession>
<keyword evidence="6" id="KW-0444">Lipid biosynthesis</keyword>
<keyword evidence="14" id="KW-0594">Phospholipid biosynthesis</keyword>
<evidence type="ECO:0000313" key="18">
    <source>
        <dbReference type="EMBL" id="JAT71402.1"/>
    </source>
</evidence>
<feature type="transmembrane region" description="Helical" evidence="17">
    <location>
        <begin position="179"/>
        <end position="199"/>
    </location>
</feature>
<comment type="similarity">
    <text evidence="4 16">Belongs to the CDP-alcohol phosphatidyltransferase class-I family.</text>
</comment>
<dbReference type="GO" id="GO:0005794">
    <property type="term" value="C:Golgi apparatus"/>
    <property type="evidence" value="ECO:0007669"/>
    <property type="project" value="TreeGrafter"/>
</dbReference>
<evidence type="ECO:0000256" key="1">
    <source>
        <dbReference type="ARBA" id="ARBA00001936"/>
    </source>
</evidence>
<dbReference type="Pfam" id="PF01066">
    <property type="entry name" value="CDP-OH_P_transf"/>
    <property type="match status" value="1"/>
</dbReference>
<evidence type="ECO:0000256" key="11">
    <source>
        <dbReference type="ARBA" id="ARBA00022989"/>
    </source>
</evidence>
<dbReference type="InterPro" id="IPR000462">
    <property type="entry name" value="CDP-OH_P_trans"/>
</dbReference>
<proteinExistence type="inferred from homology"/>
<evidence type="ECO:0000256" key="10">
    <source>
        <dbReference type="ARBA" id="ARBA00022842"/>
    </source>
</evidence>
<evidence type="ECO:0000256" key="7">
    <source>
        <dbReference type="ARBA" id="ARBA00022679"/>
    </source>
</evidence>
<evidence type="ECO:0000256" key="8">
    <source>
        <dbReference type="ARBA" id="ARBA00022692"/>
    </source>
</evidence>
<dbReference type="GO" id="GO:0046872">
    <property type="term" value="F:metal ion binding"/>
    <property type="evidence" value="ECO:0007669"/>
    <property type="project" value="UniProtKB-KW"/>
</dbReference>
<dbReference type="PANTHER" id="PTHR15362">
    <property type="entry name" value="PHOSPHATIDYLINOSITOL SYNTHASE"/>
    <property type="match status" value="1"/>
</dbReference>
<evidence type="ECO:0000256" key="5">
    <source>
        <dbReference type="ARBA" id="ARBA00013212"/>
    </source>
</evidence>
<keyword evidence="15" id="KW-1208">Phospholipid metabolism</keyword>
<evidence type="ECO:0000256" key="17">
    <source>
        <dbReference type="SAM" id="Phobius"/>
    </source>
</evidence>
<comment type="cofactor">
    <cofactor evidence="2">
        <name>Mg(2+)</name>
        <dbReference type="ChEBI" id="CHEBI:18420"/>
    </cofactor>
</comment>
<evidence type="ECO:0000256" key="4">
    <source>
        <dbReference type="ARBA" id="ARBA00010441"/>
    </source>
</evidence>
<keyword evidence="8 17" id="KW-0812">Transmembrane</keyword>
<keyword evidence="12" id="KW-0443">Lipid metabolism</keyword>
<dbReference type="Gene3D" id="1.20.120.1760">
    <property type="match status" value="1"/>
</dbReference>
<evidence type="ECO:0000256" key="16">
    <source>
        <dbReference type="RuleBase" id="RU003750"/>
    </source>
</evidence>
<evidence type="ECO:0000256" key="14">
    <source>
        <dbReference type="ARBA" id="ARBA00023209"/>
    </source>
</evidence>
<dbReference type="PANTHER" id="PTHR15362:SF4">
    <property type="entry name" value="CDP-DIACYLGLYCEROL--INOSITOL 3-PHOSPHATIDYLTRANSFERASE"/>
    <property type="match status" value="1"/>
</dbReference>
<dbReference type="EC" id="2.7.8.11" evidence="5"/>
<keyword evidence="9" id="KW-0479">Metal-binding</keyword>